<dbReference type="EMBL" id="CP042437">
    <property type="protein sequence ID" value="QEC75697.1"/>
    <property type="molecule type" value="Genomic_DNA"/>
</dbReference>
<protein>
    <submittedName>
        <fullName evidence="3">Thioredoxin family protein</fullName>
    </submittedName>
</protein>
<gene>
    <name evidence="3" type="ORF">FSB76_06940</name>
</gene>
<name>A0A5B8VVT2_9SPHI</name>
<feature type="signal peptide" evidence="1">
    <location>
        <begin position="1"/>
        <end position="26"/>
    </location>
</feature>
<reference evidence="3 4" key="1">
    <citation type="journal article" date="2013" name="J. Microbiol.">
        <title>Mucilaginibacter ginsenosidivorax sp. nov., with ginsenoside converting activity isolated from sediment.</title>
        <authorList>
            <person name="Kim J.K."/>
            <person name="Choi T.E."/>
            <person name="Liu Q.M."/>
            <person name="Park H.Y."/>
            <person name="Yi T.H."/>
            <person name="Yoon M.H."/>
            <person name="Kim S.C."/>
            <person name="Im W.T."/>
        </authorList>
    </citation>
    <scope>NUCLEOTIDE SEQUENCE [LARGE SCALE GENOMIC DNA]</scope>
    <source>
        <strain evidence="3 4">KHI28</strain>
    </source>
</reference>
<sequence>MKIYINIMKRICLLLCLIVAAGCSQAQTMPANSKIAPYHILTTDSVYVTPADLKKNKPVMVIYFSPDCSHCQHLMYDLKPELDKLKGVQIVMITFVNQLKAIQVFQRDFDLAKYHNIIIGTEGYTYVVQRYYHVQTTPYIAIYDKNGKLAQAYDKVPKIPVLMDAIKKV</sequence>
<dbReference type="Pfam" id="PF13098">
    <property type="entry name" value="Thioredoxin_2"/>
    <property type="match status" value="1"/>
</dbReference>
<keyword evidence="4" id="KW-1185">Reference proteome</keyword>
<dbReference type="SUPFAM" id="SSF52833">
    <property type="entry name" value="Thioredoxin-like"/>
    <property type="match status" value="1"/>
</dbReference>
<dbReference type="InterPro" id="IPR013766">
    <property type="entry name" value="Thioredoxin_domain"/>
</dbReference>
<dbReference type="Gene3D" id="3.40.30.10">
    <property type="entry name" value="Glutaredoxin"/>
    <property type="match status" value="1"/>
</dbReference>
<dbReference type="KEGG" id="mgk:FSB76_06940"/>
<dbReference type="InterPro" id="IPR012336">
    <property type="entry name" value="Thioredoxin-like_fold"/>
</dbReference>
<dbReference type="PROSITE" id="PS51257">
    <property type="entry name" value="PROKAR_LIPOPROTEIN"/>
    <property type="match status" value="1"/>
</dbReference>
<organism evidence="3 4">
    <name type="scientific">Mucilaginibacter ginsenosidivorax</name>
    <dbReference type="NCBI Taxonomy" id="862126"/>
    <lineage>
        <taxon>Bacteria</taxon>
        <taxon>Pseudomonadati</taxon>
        <taxon>Bacteroidota</taxon>
        <taxon>Sphingobacteriia</taxon>
        <taxon>Sphingobacteriales</taxon>
        <taxon>Sphingobacteriaceae</taxon>
        <taxon>Mucilaginibacter</taxon>
    </lineage>
</organism>
<accession>A0A5B8VVT2</accession>
<evidence type="ECO:0000313" key="4">
    <source>
        <dbReference type="Proteomes" id="UP000321362"/>
    </source>
</evidence>
<feature type="domain" description="Thioredoxin" evidence="2">
    <location>
        <begin position="29"/>
        <end position="169"/>
    </location>
</feature>
<evidence type="ECO:0000259" key="2">
    <source>
        <dbReference type="PROSITE" id="PS51352"/>
    </source>
</evidence>
<feature type="chain" id="PRO_5022947338" evidence="1">
    <location>
        <begin position="27"/>
        <end position="169"/>
    </location>
</feature>
<proteinExistence type="predicted"/>
<dbReference type="InterPro" id="IPR036249">
    <property type="entry name" value="Thioredoxin-like_sf"/>
</dbReference>
<evidence type="ECO:0000256" key="1">
    <source>
        <dbReference type="SAM" id="SignalP"/>
    </source>
</evidence>
<dbReference type="PROSITE" id="PS51352">
    <property type="entry name" value="THIOREDOXIN_2"/>
    <property type="match status" value="1"/>
</dbReference>
<dbReference type="Proteomes" id="UP000321362">
    <property type="component" value="Chromosome"/>
</dbReference>
<evidence type="ECO:0000313" key="3">
    <source>
        <dbReference type="EMBL" id="QEC75697.1"/>
    </source>
</evidence>
<dbReference type="AlphaFoldDB" id="A0A5B8VVT2"/>
<keyword evidence="1" id="KW-0732">Signal</keyword>